<dbReference type="PANTHER" id="PTHR12956">
    <property type="entry name" value="ALKALINE CERAMIDASE-RELATED"/>
    <property type="match status" value="1"/>
</dbReference>
<sequence length="710" mass="81284">MAQHRHYTNGTSDHVSIGIRASSSSSSQQQKSGRVRRLGYRSDKSSRGGLSLIGAVIVFLCLALVVTVLAYYFLSNENTTNDKGVNDNHVEDDEMKNDDFLTNVTRTDTIKVLGFGQGSVGHGRDSRYWDTDDRRRDEDYNEDDVEHDSKVHRDGESSEKVHNLVKVKNYKEKAKRVEDRKGVGLYNEEGRKELKMYEKEYEASLKSTGNLGNKSDIKNLLLDDEDNGEQNGAADSENDYDDGIDFHDPRTEEYGGDSEHDKEENSSETTVHVKDNTVSSSFLDAKTKDQNSAKDNQEDSSSLLEKGSLNSQSLDDGNTDSRHADNIGGRSTSKSRSDSKKKSKRHKYSGCGMKFLNSTTRLVEPFESRKFARFSLQYTEIEEKPEGQEQWEPRFAGHQSFNEREESFLAHDQKINCGFVKGPEGSSSTGFDLAEDDASYISRCHIAVISCIFGNSDRLRSPVHKMVTRLSRKNVCFVMFMDEITFQTLSSEGHIPDTAGFIGLWKIVVVKNLPYNDMRRVGKVPKLLPHRLFPSARYSIWLDSKLRLQVDPLLVLEYFLWRKGYEFAISKHYDRHCVWEEVAQNKRLNKYNHTVIDQQFASYQTDGLKRFNVSDPNKLLPSNVPEGSLIVRAHTPMSNLFSCLWFNEVDRFTPRDQLSFAFTYQKLRRMNPGKPFYLNMFKDCERRAIAKLFRHKSEEKRSTPRQEAAE</sequence>
<keyword evidence="2" id="KW-0472">Membrane</keyword>
<dbReference type="EMBL" id="JACEGQ020000019">
    <property type="protein sequence ID" value="KAH8480269.1"/>
    <property type="molecule type" value="Genomic_DNA"/>
</dbReference>
<name>A0A8T2WFG1_POPDE</name>
<dbReference type="Proteomes" id="UP000807159">
    <property type="component" value="Chromosome 19"/>
</dbReference>
<dbReference type="InterPro" id="IPR048354">
    <property type="entry name" value="TOD1_MUCI70_glycTrfase_dom"/>
</dbReference>
<feature type="region of interest" description="Disordered" evidence="1">
    <location>
        <begin position="1"/>
        <end position="45"/>
    </location>
</feature>
<evidence type="ECO:0000256" key="1">
    <source>
        <dbReference type="SAM" id="MobiDB-lite"/>
    </source>
</evidence>
<feature type="compositionally biased region" description="Basic and acidic residues" evidence="1">
    <location>
        <begin position="244"/>
        <end position="275"/>
    </location>
</feature>
<feature type="domain" description="TOD1/MUCI70 glycosyltransferase-like" evidence="3">
    <location>
        <begin position="376"/>
        <end position="695"/>
    </location>
</feature>
<keyword evidence="5" id="KW-1185">Reference proteome</keyword>
<keyword evidence="2" id="KW-1133">Transmembrane helix</keyword>
<feature type="compositionally biased region" description="Basic and acidic residues" evidence="1">
    <location>
        <begin position="147"/>
        <end position="159"/>
    </location>
</feature>
<proteinExistence type="predicted"/>
<accession>A0A8T2WFG1</accession>
<evidence type="ECO:0000259" key="3">
    <source>
        <dbReference type="Pfam" id="PF04765"/>
    </source>
</evidence>
<dbReference type="AlphaFoldDB" id="A0A8T2WFG1"/>
<reference evidence="4" key="1">
    <citation type="journal article" date="2021" name="J. Hered.">
        <title>Genome Assembly of Salicaceae Populus deltoides (Eastern Cottonwood) I-69 Based on Nanopore Sequencing and Hi-C Technologies.</title>
        <authorList>
            <person name="Bai S."/>
            <person name="Wu H."/>
            <person name="Zhang J."/>
            <person name="Pan Z."/>
            <person name="Zhao W."/>
            <person name="Li Z."/>
            <person name="Tong C."/>
        </authorList>
    </citation>
    <scope>NUCLEOTIDE SEQUENCE</scope>
    <source>
        <tissue evidence="4">Leaf</tissue>
    </source>
</reference>
<gene>
    <name evidence="4" type="ORF">H0E87_030506</name>
</gene>
<feature type="compositionally biased region" description="Polar residues" evidence="1">
    <location>
        <begin position="299"/>
        <end position="316"/>
    </location>
</feature>
<evidence type="ECO:0000313" key="5">
    <source>
        <dbReference type="Proteomes" id="UP000807159"/>
    </source>
</evidence>
<protein>
    <recommendedName>
        <fullName evidence="3">TOD1/MUCI70 glycosyltransferase-like domain-containing protein</fullName>
    </recommendedName>
</protein>
<feature type="compositionally biased region" description="Low complexity" evidence="1">
    <location>
        <begin position="22"/>
        <end position="32"/>
    </location>
</feature>
<feature type="transmembrane region" description="Helical" evidence="2">
    <location>
        <begin position="50"/>
        <end position="74"/>
    </location>
</feature>
<keyword evidence="2" id="KW-0812">Transmembrane</keyword>
<evidence type="ECO:0000313" key="4">
    <source>
        <dbReference type="EMBL" id="KAH8480269.1"/>
    </source>
</evidence>
<feature type="compositionally biased region" description="Basic and acidic residues" evidence="1">
    <location>
        <begin position="122"/>
        <end position="138"/>
    </location>
</feature>
<feature type="region of interest" description="Disordered" evidence="1">
    <location>
        <begin position="223"/>
        <end position="346"/>
    </location>
</feature>
<comment type="caution">
    <text evidence="4">The sequence shown here is derived from an EMBL/GenBank/DDBJ whole genome shotgun (WGS) entry which is preliminary data.</text>
</comment>
<dbReference type="InterPro" id="IPR006852">
    <property type="entry name" value="TOD1_MUCI70"/>
</dbReference>
<dbReference type="Pfam" id="PF04765">
    <property type="entry name" value="TOD1_MUCI70"/>
    <property type="match status" value="1"/>
</dbReference>
<organism evidence="4 5">
    <name type="scientific">Populus deltoides</name>
    <name type="common">Eastern poplar</name>
    <name type="synonym">Eastern cottonwood</name>
    <dbReference type="NCBI Taxonomy" id="3696"/>
    <lineage>
        <taxon>Eukaryota</taxon>
        <taxon>Viridiplantae</taxon>
        <taxon>Streptophyta</taxon>
        <taxon>Embryophyta</taxon>
        <taxon>Tracheophyta</taxon>
        <taxon>Spermatophyta</taxon>
        <taxon>Magnoliopsida</taxon>
        <taxon>eudicotyledons</taxon>
        <taxon>Gunneridae</taxon>
        <taxon>Pentapetalae</taxon>
        <taxon>rosids</taxon>
        <taxon>fabids</taxon>
        <taxon>Malpighiales</taxon>
        <taxon>Salicaceae</taxon>
        <taxon>Saliceae</taxon>
        <taxon>Populus</taxon>
    </lineage>
</organism>
<evidence type="ECO:0000256" key="2">
    <source>
        <dbReference type="SAM" id="Phobius"/>
    </source>
</evidence>
<feature type="region of interest" description="Disordered" evidence="1">
    <location>
        <begin position="119"/>
        <end position="159"/>
    </location>
</feature>
<feature type="compositionally biased region" description="Basic and acidic residues" evidence="1">
    <location>
        <begin position="285"/>
        <end position="297"/>
    </location>
</feature>
<dbReference type="PANTHER" id="PTHR12956:SF24">
    <property type="entry name" value="TRANSMEMBRANE PROTEIN (DUF616)"/>
    <property type="match status" value="1"/>
</dbReference>